<proteinExistence type="predicted"/>
<dbReference type="AlphaFoldDB" id="A0A2W5PGJ1"/>
<dbReference type="NCBIfam" id="TIGR04409">
    <property type="entry name" value="LptC_YrbK"/>
    <property type="match status" value="1"/>
</dbReference>
<comment type="caution">
    <text evidence="2">The sequence shown here is derived from an EMBL/GenBank/DDBJ whole genome shotgun (WGS) entry which is preliminary data.</text>
</comment>
<dbReference type="InterPro" id="IPR010664">
    <property type="entry name" value="LipoPS_assembly_LptC-rel"/>
</dbReference>
<evidence type="ECO:0000313" key="2">
    <source>
        <dbReference type="EMBL" id="PZQ61935.1"/>
    </source>
</evidence>
<dbReference type="Pfam" id="PF06835">
    <property type="entry name" value="LptC"/>
    <property type="match status" value="1"/>
</dbReference>
<evidence type="ECO:0000313" key="3">
    <source>
        <dbReference type="Proteomes" id="UP000249229"/>
    </source>
</evidence>
<dbReference type="GO" id="GO:0005886">
    <property type="term" value="C:plasma membrane"/>
    <property type="evidence" value="ECO:0007669"/>
    <property type="project" value="InterPro"/>
</dbReference>
<reference evidence="2 3" key="1">
    <citation type="submission" date="2017-08" db="EMBL/GenBank/DDBJ databases">
        <title>Infants hospitalized years apart are colonized by the same room-sourced microbial strains.</title>
        <authorList>
            <person name="Brooks B."/>
            <person name="Olm M.R."/>
            <person name="Firek B.A."/>
            <person name="Baker R."/>
            <person name="Thomas B.C."/>
            <person name="Morowitz M.J."/>
            <person name="Banfield J.F."/>
        </authorList>
    </citation>
    <scope>NUCLEOTIDE SEQUENCE [LARGE SCALE GENOMIC DNA]</scope>
    <source>
        <strain evidence="2">S2_005_001_R1_22</strain>
    </source>
</reference>
<organism evidence="2 3">
    <name type="scientific">Sphingomonas taxi</name>
    <dbReference type="NCBI Taxonomy" id="1549858"/>
    <lineage>
        <taxon>Bacteria</taxon>
        <taxon>Pseudomonadati</taxon>
        <taxon>Pseudomonadota</taxon>
        <taxon>Alphaproteobacteria</taxon>
        <taxon>Sphingomonadales</taxon>
        <taxon>Sphingomonadaceae</taxon>
        <taxon>Sphingomonas</taxon>
    </lineage>
</organism>
<keyword evidence="1" id="KW-0812">Transmembrane</keyword>
<protein>
    <submittedName>
        <fullName evidence="2">LPS export ABC transporter periplasmic protein LptC</fullName>
    </submittedName>
</protein>
<dbReference type="InterPro" id="IPR026265">
    <property type="entry name" value="LptC"/>
</dbReference>
<dbReference type="Proteomes" id="UP000249229">
    <property type="component" value="Unassembled WGS sequence"/>
</dbReference>
<evidence type="ECO:0000256" key="1">
    <source>
        <dbReference type="SAM" id="Phobius"/>
    </source>
</evidence>
<dbReference type="Gene3D" id="2.60.450.10">
    <property type="entry name" value="Lipopolysaccharide (LPS) transport protein A like domain"/>
    <property type="match status" value="1"/>
</dbReference>
<accession>A0A2W5PGJ1</accession>
<dbReference type="GO" id="GO:0015221">
    <property type="term" value="F:lipopolysaccharide transmembrane transporter activity"/>
    <property type="evidence" value="ECO:0007669"/>
    <property type="project" value="InterPro"/>
</dbReference>
<feature type="transmembrane region" description="Helical" evidence="1">
    <location>
        <begin position="32"/>
        <end position="53"/>
    </location>
</feature>
<keyword evidence="1" id="KW-1133">Transmembrane helix</keyword>
<dbReference type="EMBL" id="QFQI01000002">
    <property type="protein sequence ID" value="PZQ61935.1"/>
    <property type="molecule type" value="Genomic_DNA"/>
</dbReference>
<sequence length="210" mass="22923">MAEAALRALSERQRWAQPGGRHDRIVALANRVLPVSIGVLFAFLVMAPLTMGGDASFVLDKNRVEVAKERMKLQKARYRGTDAKGQPFELDAGSALQKSSAEPVVRIADLAAAIRLSDGPATMTAPTGRYDMDSEQVNVDGPIRVRGPDNYTLDTTDAVVDLKSRQLRSTGNATGTVRQGRFSGERMRADLEARTVTLDGNARLRFNPRQ</sequence>
<keyword evidence="1" id="KW-0472">Membrane</keyword>
<name>A0A2W5PGJ1_9SPHN</name>
<gene>
    <name evidence="2" type="primary">lptC</name>
    <name evidence="2" type="ORF">DI544_04805</name>
</gene>